<dbReference type="EMBL" id="JHAC01000004">
    <property type="protein sequence ID" value="EYB69584.1"/>
    <property type="molecule type" value="Genomic_DNA"/>
</dbReference>
<dbReference type="PROSITE" id="PS51186">
    <property type="entry name" value="GNAT"/>
    <property type="match status" value="1"/>
</dbReference>
<dbReference type="STRING" id="1476583.DEIPH_ctg004orf0105"/>
<feature type="domain" description="N-acetyltransferase" evidence="3">
    <location>
        <begin position="7"/>
        <end position="159"/>
    </location>
</feature>
<evidence type="ECO:0000256" key="2">
    <source>
        <dbReference type="ARBA" id="ARBA00023315"/>
    </source>
</evidence>
<gene>
    <name evidence="4" type="ORF">DEIPH_ctg004orf0105</name>
</gene>
<dbReference type="Gene3D" id="3.40.630.30">
    <property type="match status" value="1"/>
</dbReference>
<keyword evidence="5" id="KW-1185">Reference proteome</keyword>
<dbReference type="PANTHER" id="PTHR43877">
    <property type="entry name" value="AMINOALKYLPHOSPHONATE N-ACETYLTRANSFERASE-RELATED-RELATED"/>
    <property type="match status" value="1"/>
</dbReference>
<dbReference type="Pfam" id="PF00583">
    <property type="entry name" value="Acetyltransf_1"/>
    <property type="match status" value="1"/>
</dbReference>
<keyword evidence="2" id="KW-0012">Acyltransferase</keyword>
<evidence type="ECO:0000313" key="5">
    <source>
        <dbReference type="Proteomes" id="UP000020492"/>
    </source>
</evidence>
<keyword evidence="1" id="KW-0808">Transferase</keyword>
<dbReference type="InterPro" id="IPR016181">
    <property type="entry name" value="Acyl_CoA_acyltransferase"/>
</dbReference>
<dbReference type="InterPro" id="IPR000182">
    <property type="entry name" value="GNAT_dom"/>
</dbReference>
<reference evidence="4 5" key="1">
    <citation type="submission" date="2014-03" db="EMBL/GenBank/DDBJ databases">
        <title>Draft genome sequence of Deinococcus phoenicis 1P10ME.</title>
        <authorList>
            <person name="Stepanov V.G."/>
            <person name="Vaishampayan P."/>
            <person name="Venkateswaran K."/>
            <person name="Fox G.E."/>
        </authorList>
    </citation>
    <scope>NUCLEOTIDE SEQUENCE [LARGE SCALE GENOMIC DNA]</scope>
    <source>
        <strain evidence="4 5">1P10ME</strain>
    </source>
</reference>
<proteinExistence type="predicted"/>
<dbReference type="AlphaFoldDB" id="A0A016QUZ4"/>
<dbReference type="InterPro" id="IPR050832">
    <property type="entry name" value="Bact_Acetyltransf"/>
</dbReference>
<dbReference type="GO" id="GO:0016747">
    <property type="term" value="F:acyltransferase activity, transferring groups other than amino-acyl groups"/>
    <property type="evidence" value="ECO:0007669"/>
    <property type="project" value="InterPro"/>
</dbReference>
<comment type="caution">
    <text evidence="4">The sequence shown here is derived from an EMBL/GenBank/DDBJ whole genome shotgun (WGS) entry which is preliminary data.</text>
</comment>
<name>A0A016QUZ4_9DEIO</name>
<dbReference type="Proteomes" id="UP000020492">
    <property type="component" value="Unassembled WGS sequence"/>
</dbReference>
<evidence type="ECO:0000256" key="1">
    <source>
        <dbReference type="ARBA" id="ARBA00022679"/>
    </source>
</evidence>
<organism evidence="4 5">
    <name type="scientific">Deinococcus phoenicis</name>
    <dbReference type="NCBI Taxonomy" id="1476583"/>
    <lineage>
        <taxon>Bacteria</taxon>
        <taxon>Thermotogati</taxon>
        <taxon>Deinococcota</taxon>
        <taxon>Deinococci</taxon>
        <taxon>Deinococcales</taxon>
        <taxon>Deinococcaceae</taxon>
        <taxon>Deinococcus</taxon>
    </lineage>
</organism>
<accession>A0A016QUZ4</accession>
<dbReference type="RefSeq" id="WP_034352570.1">
    <property type="nucleotide sequence ID" value="NZ_JHAC01000004.1"/>
</dbReference>
<sequence>MTLPDGYTLRRATAEDAPTIARQRGQMFVDMGELTPQDAAEQHALWTDWLRGALPAGDYVGCLADVGGASVGGVGLMFQPKMPSAKDRAPLKAYVLNMYVAPEHRRRGLAEALMRAILAEAGTRGLRSVGLHAAPLGRRIYERLGFVEADNPEMRLTLEPSP</sequence>
<evidence type="ECO:0000259" key="3">
    <source>
        <dbReference type="PROSITE" id="PS51186"/>
    </source>
</evidence>
<dbReference type="eggNOG" id="COG0456">
    <property type="taxonomic scope" value="Bacteria"/>
</dbReference>
<dbReference type="OrthoDB" id="119498at2"/>
<protein>
    <recommendedName>
        <fullName evidence="3">N-acetyltransferase domain-containing protein</fullName>
    </recommendedName>
</protein>
<dbReference type="PATRIC" id="fig|1476583.3.peg.257"/>
<dbReference type="SUPFAM" id="SSF55729">
    <property type="entry name" value="Acyl-CoA N-acyltransferases (Nat)"/>
    <property type="match status" value="1"/>
</dbReference>
<evidence type="ECO:0000313" key="4">
    <source>
        <dbReference type="EMBL" id="EYB69584.1"/>
    </source>
</evidence>
<dbReference type="CDD" id="cd04301">
    <property type="entry name" value="NAT_SF"/>
    <property type="match status" value="1"/>
</dbReference>